<sequence length="274" mass="29636">MVGMYGERDLRWKARVKRIGRLRIGERRRINGLEELGKGDSGGTQTSGGGRRRERSEIPVVQSEIAVQIVPPSAADSSRCRRRGVVTQPAVAEGAMRLLSETAAADERSRWVGICRCRGGIAAASPSRSPPPIAARRRSRRRYRLQLQSRRVEKSPRQERTPGVANAVRDTAAAGLRSRRADAAGPLPSSPSCPIEAADRRGCFFFERTSIPAVGTSPENFLLSMESVCSQDVPGSGSVRLQWEPVGTEDESGADFAVTDVLELGRASTGLSVV</sequence>
<proteinExistence type="predicted"/>
<evidence type="ECO:0000256" key="1">
    <source>
        <dbReference type="SAM" id="MobiDB-lite"/>
    </source>
</evidence>
<feature type="compositionally biased region" description="Gly residues" evidence="1">
    <location>
        <begin position="39"/>
        <end position="49"/>
    </location>
</feature>
<accession>A0A484KUN1</accession>
<name>A0A484KUN1_9ASTE</name>
<evidence type="ECO:0000313" key="2">
    <source>
        <dbReference type="EMBL" id="VFQ68205.1"/>
    </source>
</evidence>
<protein>
    <submittedName>
        <fullName evidence="2">Uncharacterized protein</fullName>
    </submittedName>
</protein>
<organism evidence="2 3">
    <name type="scientific">Cuscuta campestris</name>
    <dbReference type="NCBI Taxonomy" id="132261"/>
    <lineage>
        <taxon>Eukaryota</taxon>
        <taxon>Viridiplantae</taxon>
        <taxon>Streptophyta</taxon>
        <taxon>Embryophyta</taxon>
        <taxon>Tracheophyta</taxon>
        <taxon>Spermatophyta</taxon>
        <taxon>Magnoliopsida</taxon>
        <taxon>eudicotyledons</taxon>
        <taxon>Gunneridae</taxon>
        <taxon>Pentapetalae</taxon>
        <taxon>asterids</taxon>
        <taxon>lamiids</taxon>
        <taxon>Solanales</taxon>
        <taxon>Convolvulaceae</taxon>
        <taxon>Cuscuteae</taxon>
        <taxon>Cuscuta</taxon>
        <taxon>Cuscuta subgen. Grammica</taxon>
        <taxon>Cuscuta sect. Cleistogrammica</taxon>
    </lineage>
</organism>
<evidence type="ECO:0000313" key="3">
    <source>
        <dbReference type="Proteomes" id="UP000595140"/>
    </source>
</evidence>
<dbReference type="AlphaFoldDB" id="A0A484KUN1"/>
<gene>
    <name evidence="2" type="ORF">CCAM_LOCUS9981</name>
</gene>
<dbReference type="Proteomes" id="UP000595140">
    <property type="component" value="Unassembled WGS sequence"/>
</dbReference>
<keyword evidence="3" id="KW-1185">Reference proteome</keyword>
<reference evidence="2 3" key="1">
    <citation type="submission" date="2018-04" db="EMBL/GenBank/DDBJ databases">
        <authorList>
            <person name="Vogel A."/>
        </authorList>
    </citation>
    <scope>NUCLEOTIDE SEQUENCE [LARGE SCALE GENOMIC DNA]</scope>
</reference>
<feature type="region of interest" description="Disordered" evidence="1">
    <location>
        <begin position="34"/>
        <end position="57"/>
    </location>
</feature>
<dbReference type="EMBL" id="OOIL02000669">
    <property type="protein sequence ID" value="VFQ68205.1"/>
    <property type="molecule type" value="Genomic_DNA"/>
</dbReference>